<comment type="similarity">
    <text evidence="4">Belongs to the peptidase C1 family.</text>
</comment>
<keyword evidence="2 4" id="KW-0378">Hydrolase</keyword>
<dbReference type="GO" id="GO:0005737">
    <property type="term" value="C:cytoplasm"/>
    <property type="evidence" value="ECO:0007669"/>
    <property type="project" value="TreeGrafter"/>
</dbReference>
<evidence type="ECO:0000256" key="1">
    <source>
        <dbReference type="ARBA" id="ARBA00022670"/>
    </source>
</evidence>
<dbReference type="InterPro" id="IPR004134">
    <property type="entry name" value="Peptidase_C1B"/>
</dbReference>
<keyword evidence="3 4" id="KW-0788">Thiol protease</keyword>
<dbReference type="EMBL" id="MN739878">
    <property type="protein sequence ID" value="QHT75483.1"/>
    <property type="molecule type" value="Genomic_DNA"/>
</dbReference>
<accession>A0A6C0H655</accession>
<reference evidence="5" key="1">
    <citation type="journal article" date="2020" name="Nature">
        <title>Giant virus diversity and host interactions through global metagenomics.</title>
        <authorList>
            <person name="Schulz F."/>
            <person name="Roux S."/>
            <person name="Paez-Espino D."/>
            <person name="Jungbluth S."/>
            <person name="Walsh D.A."/>
            <person name="Denef V.J."/>
            <person name="McMahon K.D."/>
            <person name="Konstantinidis K.T."/>
            <person name="Eloe-Fadrosh E.A."/>
            <person name="Kyrpides N.C."/>
            <person name="Woyke T."/>
        </authorList>
    </citation>
    <scope>NUCLEOTIDE SEQUENCE</scope>
    <source>
        <strain evidence="5">GVMAG-M-3300023179-63</strain>
    </source>
</reference>
<evidence type="ECO:0008006" key="6">
    <source>
        <dbReference type="Google" id="ProtNLM"/>
    </source>
</evidence>
<dbReference type="PANTHER" id="PTHR10363">
    <property type="entry name" value="BLEOMYCIN HYDROLASE"/>
    <property type="match status" value="1"/>
</dbReference>
<evidence type="ECO:0000256" key="2">
    <source>
        <dbReference type="ARBA" id="ARBA00022801"/>
    </source>
</evidence>
<keyword evidence="1 4" id="KW-0645">Protease</keyword>
<dbReference type="AlphaFoldDB" id="A0A6C0H655"/>
<sequence length="460" mass="54087">MVKNITYKNLKNYSYNFNKQKTNKVLKNVNTKTPFRNLVLKSDYQQNKRQVFKKVINTETTITDQKNSGRCWLFAFLNIIRFKMIQKYNLLPSFEFSEVYLFFYDKLEKANYYLNFIVENFSVNLETLNYNSDTLKTVYMLQNLPGDGGNWKIFVNLIEKYGIIPKSNMDESFHSSNSKELEILYNDFLRKCGHKLKTTPKTELLKYKDKILDEMLSECYKILVLFLGEPPSTITWEYYEKNSKNIKSESLKAKTIANITPLEFYKKYVPYNAKDKICLINYPCKYAPFYKLYTVEMAYNIVGAGIETFINVPINIMTDAVKKSIDNEEAVWIGIDVNKYISLDDGFLDKDGFDYENVFGFSNYMEKCDALNYRQSGPIHALIIKGYNFENSKTNGFLIENSWGEKTGFQGYYYMANTWFEDYTYQIVVDKKCVSQKILDILKQKPNMLPYWSPFGTLTK</sequence>
<name>A0A6C0H655_9ZZZZ</name>
<dbReference type="GO" id="GO:0043418">
    <property type="term" value="P:homocysteine catabolic process"/>
    <property type="evidence" value="ECO:0007669"/>
    <property type="project" value="TreeGrafter"/>
</dbReference>
<dbReference type="InterPro" id="IPR038765">
    <property type="entry name" value="Papain-like_cys_pep_sf"/>
</dbReference>
<dbReference type="GO" id="GO:0009636">
    <property type="term" value="P:response to toxic substance"/>
    <property type="evidence" value="ECO:0007669"/>
    <property type="project" value="TreeGrafter"/>
</dbReference>
<proteinExistence type="inferred from homology"/>
<dbReference type="Gene3D" id="3.90.70.10">
    <property type="entry name" value="Cysteine proteinases"/>
    <property type="match status" value="1"/>
</dbReference>
<dbReference type="GO" id="GO:0070005">
    <property type="term" value="F:cysteine-type aminopeptidase activity"/>
    <property type="evidence" value="ECO:0007669"/>
    <property type="project" value="InterPro"/>
</dbReference>
<evidence type="ECO:0000256" key="4">
    <source>
        <dbReference type="PIRNR" id="PIRNR005700"/>
    </source>
</evidence>
<dbReference type="SUPFAM" id="SSF54001">
    <property type="entry name" value="Cysteine proteinases"/>
    <property type="match status" value="1"/>
</dbReference>
<dbReference type="GO" id="GO:0006508">
    <property type="term" value="P:proteolysis"/>
    <property type="evidence" value="ECO:0007669"/>
    <property type="project" value="UniProtKB-KW"/>
</dbReference>
<dbReference type="Pfam" id="PF03051">
    <property type="entry name" value="Peptidase_C1_2"/>
    <property type="match status" value="1"/>
</dbReference>
<organism evidence="5">
    <name type="scientific">viral metagenome</name>
    <dbReference type="NCBI Taxonomy" id="1070528"/>
    <lineage>
        <taxon>unclassified sequences</taxon>
        <taxon>metagenomes</taxon>
        <taxon>organismal metagenomes</taxon>
    </lineage>
</organism>
<evidence type="ECO:0000313" key="5">
    <source>
        <dbReference type="EMBL" id="QHT75483.1"/>
    </source>
</evidence>
<evidence type="ECO:0000256" key="3">
    <source>
        <dbReference type="ARBA" id="ARBA00022807"/>
    </source>
</evidence>
<dbReference type="PIRSF" id="PIRSF005700">
    <property type="entry name" value="PepC"/>
    <property type="match status" value="1"/>
</dbReference>
<protein>
    <recommendedName>
        <fullName evidence="6">Aminopeptidase</fullName>
    </recommendedName>
</protein>
<dbReference type="PANTHER" id="PTHR10363:SF2">
    <property type="entry name" value="BLEOMYCIN HYDROLASE"/>
    <property type="match status" value="1"/>
</dbReference>